<keyword evidence="2" id="KW-1185">Reference proteome</keyword>
<evidence type="ECO:0000313" key="1">
    <source>
        <dbReference type="EMBL" id="OHT19425.1"/>
    </source>
</evidence>
<proteinExistence type="predicted"/>
<dbReference type="AlphaFoldDB" id="A0A1S1HBF1"/>
<accession>A0A1S1HBF1</accession>
<dbReference type="OrthoDB" id="7595095at2"/>
<dbReference type="EMBL" id="MIPT01000001">
    <property type="protein sequence ID" value="OHT19425.1"/>
    <property type="molecule type" value="Genomic_DNA"/>
</dbReference>
<reference evidence="1 2" key="1">
    <citation type="submission" date="2016-09" db="EMBL/GenBank/DDBJ databases">
        <title>Metabolic pathway, cell adaptation mechanisms and a novel monoxygenase revealed through proteogenomic-transcription analysis of a Sphingomonas haloaromaticamans strain degrading the fungicide ortho-phenylphenol.</title>
        <authorList>
            <person name="Perruchon C."/>
            <person name="Papadopoulou E.S."/>
            <person name="Rousidou C."/>
            <person name="Vasileiadis S."/>
            <person name="Tanou G."/>
            <person name="Amoutzias G."/>
            <person name="Molassiotis A."/>
            <person name="Karpouzas D.G."/>
        </authorList>
    </citation>
    <scope>NUCLEOTIDE SEQUENCE [LARGE SCALE GENOMIC DNA]</scope>
    <source>
        <strain evidence="1 2">P3</strain>
    </source>
</reference>
<comment type="caution">
    <text evidence="1">The sequence shown here is derived from an EMBL/GenBank/DDBJ whole genome shotgun (WGS) entry which is preliminary data.</text>
</comment>
<organism evidence="1 2">
    <name type="scientific">Edaphosphingomonas haloaromaticamans</name>
    <dbReference type="NCBI Taxonomy" id="653954"/>
    <lineage>
        <taxon>Bacteria</taxon>
        <taxon>Pseudomonadati</taxon>
        <taxon>Pseudomonadota</taxon>
        <taxon>Alphaproteobacteria</taxon>
        <taxon>Sphingomonadales</taxon>
        <taxon>Rhizorhabdaceae</taxon>
        <taxon>Edaphosphingomonas</taxon>
    </lineage>
</organism>
<evidence type="ECO:0000313" key="2">
    <source>
        <dbReference type="Proteomes" id="UP000179467"/>
    </source>
</evidence>
<protein>
    <submittedName>
        <fullName evidence="1">Uncharacterized protein</fullName>
    </submittedName>
</protein>
<gene>
    <name evidence="1" type="ORF">BHE75_01410</name>
</gene>
<name>A0A1S1HBF1_9SPHN</name>
<dbReference type="Proteomes" id="UP000179467">
    <property type="component" value="Unassembled WGS sequence"/>
</dbReference>
<sequence>MVVKGVRRDVRRPTGDLSMPNTVHLPQHAALAVPEHLAACVIALTAAEYEAATILAFDPEANISPAALQSAQSYEDDALYGLAASHFEDATWRRLARACVSDADHYDDAQCLAVFLAERSDPSIDSAAMIQASRWREGGRGR</sequence>